<comment type="caution">
    <text evidence="17">The sequence shown here is derived from an EMBL/GenBank/DDBJ whole genome shotgun (WGS) entry which is preliminary data.</text>
</comment>
<evidence type="ECO:0000256" key="2">
    <source>
        <dbReference type="ARBA" id="ARBA00004496"/>
    </source>
</evidence>
<evidence type="ECO:0000256" key="5">
    <source>
        <dbReference type="ARBA" id="ARBA00011946"/>
    </source>
</evidence>
<dbReference type="GO" id="GO:0003879">
    <property type="term" value="F:ATP phosphoribosyltransferase activity"/>
    <property type="evidence" value="ECO:0007669"/>
    <property type="project" value="UniProtKB-EC"/>
</dbReference>
<evidence type="ECO:0000256" key="14">
    <source>
        <dbReference type="ARBA" id="ARBA00024861"/>
    </source>
</evidence>
<evidence type="ECO:0000256" key="4">
    <source>
        <dbReference type="ARBA" id="ARBA00009489"/>
    </source>
</evidence>
<comment type="function">
    <text evidence="14 15">Catalyzes the condensation of ATP and 5-phosphoribose 1-diphosphate to form N'-(5'-phosphoribosyl)-ATP (PR-ATP). Has a crucial role in the pathway because the rate of histidine biosynthesis seems to be controlled primarily by regulation of HisG enzymatic activity.</text>
</comment>
<accession>A0ABV8CWJ6</accession>
<dbReference type="EMBL" id="JBHRZV010000049">
    <property type="protein sequence ID" value="MFC3928380.1"/>
    <property type="molecule type" value="Genomic_DNA"/>
</dbReference>
<dbReference type="HAMAP" id="MF_01018">
    <property type="entry name" value="HisG_Short"/>
    <property type="match status" value="1"/>
</dbReference>
<dbReference type="RefSeq" id="WP_380426867.1">
    <property type="nucleotide sequence ID" value="NZ_JBHRZV010000049.1"/>
</dbReference>
<gene>
    <name evidence="15 17" type="primary">hisG</name>
    <name evidence="17" type="ORF">ACFORF_07350</name>
</gene>
<keyword evidence="8 15" id="KW-0028">Amino-acid biosynthesis</keyword>
<dbReference type="CDD" id="cd13595">
    <property type="entry name" value="PBP2_HisGs"/>
    <property type="match status" value="1"/>
</dbReference>
<feature type="domain" description="ATP phosphoribosyltransferase catalytic" evidence="16">
    <location>
        <begin position="54"/>
        <end position="204"/>
    </location>
</feature>
<protein>
    <recommendedName>
        <fullName evidence="6 15">ATP phosphoribosyltransferase</fullName>
        <shortName evidence="15">ATP-PRT</shortName>
        <shortName evidence="15">ATP-PRTase</shortName>
        <ecNumber evidence="5 15">2.4.2.17</ecNumber>
    </recommendedName>
</protein>
<comment type="domain">
    <text evidence="15">Lacks the C-terminal regulatory region which is replaced by HisZ.</text>
</comment>
<keyword evidence="11 15" id="KW-0547">Nucleotide-binding</keyword>
<evidence type="ECO:0000313" key="18">
    <source>
        <dbReference type="Proteomes" id="UP001595807"/>
    </source>
</evidence>
<organism evidence="17 18">
    <name type="scientific">Streptococcus caprae</name>
    <dbReference type="NCBI Taxonomy" id="1640501"/>
    <lineage>
        <taxon>Bacteria</taxon>
        <taxon>Bacillati</taxon>
        <taxon>Bacillota</taxon>
        <taxon>Bacilli</taxon>
        <taxon>Lactobacillales</taxon>
        <taxon>Streptococcaceae</taxon>
        <taxon>Streptococcus</taxon>
    </lineage>
</organism>
<comment type="subunit">
    <text evidence="15">Heteromultimer composed of HisG and HisZ subunits.</text>
</comment>
<evidence type="ECO:0000256" key="3">
    <source>
        <dbReference type="ARBA" id="ARBA00004667"/>
    </source>
</evidence>
<comment type="subcellular location">
    <subcellularLocation>
        <location evidence="2 15">Cytoplasm</location>
    </subcellularLocation>
</comment>
<evidence type="ECO:0000256" key="10">
    <source>
        <dbReference type="ARBA" id="ARBA00022679"/>
    </source>
</evidence>
<keyword evidence="18" id="KW-1185">Reference proteome</keyword>
<evidence type="ECO:0000256" key="15">
    <source>
        <dbReference type="HAMAP-Rule" id="MF_01018"/>
    </source>
</evidence>
<dbReference type="Gene3D" id="3.40.190.10">
    <property type="entry name" value="Periplasmic binding protein-like II"/>
    <property type="match status" value="2"/>
</dbReference>
<evidence type="ECO:0000256" key="8">
    <source>
        <dbReference type="ARBA" id="ARBA00022605"/>
    </source>
</evidence>
<evidence type="ECO:0000256" key="9">
    <source>
        <dbReference type="ARBA" id="ARBA00022676"/>
    </source>
</evidence>
<dbReference type="Pfam" id="PF01634">
    <property type="entry name" value="HisG"/>
    <property type="match status" value="1"/>
</dbReference>
<dbReference type="PANTHER" id="PTHR21403:SF8">
    <property type="entry name" value="ATP PHOSPHORIBOSYLTRANSFERASE"/>
    <property type="match status" value="1"/>
</dbReference>
<evidence type="ECO:0000313" key="17">
    <source>
        <dbReference type="EMBL" id="MFC3928380.1"/>
    </source>
</evidence>
<dbReference type="Proteomes" id="UP001595807">
    <property type="component" value="Unassembled WGS sequence"/>
</dbReference>
<evidence type="ECO:0000256" key="6">
    <source>
        <dbReference type="ARBA" id="ARBA00020998"/>
    </source>
</evidence>
<comment type="pathway">
    <text evidence="3 15">Amino-acid biosynthesis; L-histidine biosynthesis; L-histidine from 5-phospho-alpha-D-ribose 1-diphosphate: step 1/9.</text>
</comment>
<comment type="catalytic activity">
    <reaction evidence="1 15">
        <text>1-(5-phospho-beta-D-ribosyl)-ATP + diphosphate = 5-phospho-alpha-D-ribose 1-diphosphate + ATP</text>
        <dbReference type="Rhea" id="RHEA:18473"/>
        <dbReference type="ChEBI" id="CHEBI:30616"/>
        <dbReference type="ChEBI" id="CHEBI:33019"/>
        <dbReference type="ChEBI" id="CHEBI:58017"/>
        <dbReference type="ChEBI" id="CHEBI:73183"/>
        <dbReference type="EC" id="2.4.2.17"/>
    </reaction>
</comment>
<evidence type="ECO:0000259" key="16">
    <source>
        <dbReference type="Pfam" id="PF01634"/>
    </source>
</evidence>
<evidence type="ECO:0000256" key="11">
    <source>
        <dbReference type="ARBA" id="ARBA00022741"/>
    </source>
</evidence>
<dbReference type="InterPro" id="IPR018198">
    <property type="entry name" value="ATP_PRibTrfase_CS"/>
</dbReference>
<dbReference type="PANTHER" id="PTHR21403">
    <property type="entry name" value="ATP PHOSPHORIBOSYLTRANSFERASE ATP-PRTASE"/>
    <property type="match status" value="1"/>
</dbReference>
<dbReference type="PROSITE" id="PS01316">
    <property type="entry name" value="ATP_P_PHORIBOSYLTR"/>
    <property type="match status" value="1"/>
</dbReference>
<dbReference type="InterPro" id="IPR013820">
    <property type="entry name" value="ATP_PRibTrfase_cat"/>
</dbReference>
<reference evidence="18" key="1">
    <citation type="journal article" date="2019" name="Int. J. Syst. Evol. Microbiol.">
        <title>The Global Catalogue of Microorganisms (GCM) 10K type strain sequencing project: providing services to taxonomists for standard genome sequencing and annotation.</title>
        <authorList>
            <consortium name="The Broad Institute Genomics Platform"/>
            <consortium name="The Broad Institute Genome Sequencing Center for Infectious Disease"/>
            <person name="Wu L."/>
            <person name="Ma J."/>
        </authorList>
    </citation>
    <scope>NUCLEOTIDE SEQUENCE [LARGE SCALE GENOMIC DNA]</scope>
    <source>
        <strain evidence="18">CCUG 67170</strain>
    </source>
</reference>
<dbReference type="EC" id="2.4.2.17" evidence="5 15"/>
<evidence type="ECO:0000256" key="7">
    <source>
        <dbReference type="ARBA" id="ARBA00022490"/>
    </source>
</evidence>
<dbReference type="InterPro" id="IPR001348">
    <property type="entry name" value="ATP_PRibTrfase_HisG"/>
</dbReference>
<evidence type="ECO:0000256" key="12">
    <source>
        <dbReference type="ARBA" id="ARBA00022840"/>
    </source>
</evidence>
<keyword evidence="13 15" id="KW-0368">Histidine biosynthesis</keyword>
<name>A0ABV8CWJ6_9STRE</name>
<keyword evidence="10 15" id="KW-0808">Transferase</keyword>
<dbReference type="SUPFAM" id="SSF53850">
    <property type="entry name" value="Periplasmic binding protein-like II"/>
    <property type="match status" value="1"/>
</dbReference>
<evidence type="ECO:0000256" key="13">
    <source>
        <dbReference type="ARBA" id="ARBA00023102"/>
    </source>
</evidence>
<keyword evidence="12 15" id="KW-0067">ATP-binding</keyword>
<evidence type="ECO:0000256" key="1">
    <source>
        <dbReference type="ARBA" id="ARBA00000915"/>
    </source>
</evidence>
<keyword evidence="7 15" id="KW-0963">Cytoplasm</keyword>
<comment type="similarity">
    <text evidence="4 15">Belongs to the ATP phosphoribosyltransferase family. Short subfamily.</text>
</comment>
<keyword evidence="9 15" id="KW-0328">Glycosyltransferase</keyword>
<proteinExistence type="inferred from homology"/>
<dbReference type="InterPro" id="IPR024893">
    <property type="entry name" value="ATP_PRibTrfase_HisG_short"/>
</dbReference>
<dbReference type="NCBIfam" id="TIGR00070">
    <property type="entry name" value="hisG"/>
    <property type="match status" value="1"/>
</dbReference>
<sequence>MAERLTIALMKGRIEQETLQLLGKAGFDVTFMADKGRHLIFDSPDGRFRFLLVKAPDVTTYVRHGVADVGIVGKDVLMEHPSGYLEMLDLNFGLCKFSVASTKDYNPTDHKRKRIATKYPTVAREHFNRKGEDVEIISIQGSVEIAPIIGLADAIVDIVETGSTLVANGLEVYEDICRISARLIVNKAALKNKSTLLPFIRQLEGIVGNREVPFV</sequence>